<evidence type="ECO:0008006" key="3">
    <source>
        <dbReference type="Google" id="ProtNLM"/>
    </source>
</evidence>
<proteinExistence type="predicted"/>
<dbReference type="Pfam" id="PF14539">
    <property type="entry name" value="DUF4442"/>
    <property type="match status" value="1"/>
</dbReference>
<evidence type="ECO:0000313" key="1">
    <source>
        <dbReference type="EMBL" id="VEG12149.1"/>
    </source>
</evidence>
<organism evidence="1 2">
    <name type="scientific">Moraxella cuniculi</name>
    <dbReference type="NCBI Taxonomy" id="34061"/>
    <lineage>
        <taxon>Bacteria</taxon>
        <taxon>Pseudomonadati</taxon>
        <taxon>Pseudomonadota</taxon>
        <taxon>Gammaproteobacteria</taxon>
        <taxon>Moraxellales</taxon>
        <taxon>Moraxellaceae</taxon>
        <taxon>Moraxella</taxon>
    </lineage>
</organism>
<dbReference type="Proteomes" id="UP000274100">
    <property type="component" value="Chromosome"/>
</dbReference>
<dbReference type="Gene3D" id="3.10.129.10">
    <property type="entry name" value="Hotdog Thioesterase"/>
    <property type="match status" value="1"/>
</dbReference>
<name>A0A3S4QN53_9GAMM</name>
<dbReference type="EMBL" id="LR134343">
    <property type="protein sequence ID" value="VEG12149.1"/>
    <property type="molecule type" value="Genomic_DNA"/>
</dbReference>
<reference evidence="1 2" key="1">
    <citation type="submission" date="2018-12" db="EMBL/GenBank/DDBJ databases">
        <authorList>
            <consortium name="Pathogen Informatics"/>
        </authorList>
    </citation>
    <scope>NUCLEOTIDE SEQUENCE [LARGE SCALE GENOMIC DNA]</scope>
    <source>
        <strain evidence="1 2">NCTC10297</strain>
    </source>
</reference>
<dbReference type="InterPro" id="IPR029069">
    <property type="entry name" value="HotDog_dom_sf"/>
</dbReference>
<dbReference type="SUPFAM" id="SSF54637">
    <property type="entry name" value="Thioesterase/thiol ester dehydrase-isomerase"/>
    <property type="match status" value="1"/>
</dbReference>
<dbReference type="KEGG" id="mcun:NCTC10297_00063"/>
<accession>A0A3S4QN53</accession>
<protein>
    <recommendedName>
        <fullName evidence="3">DUF4442 domain-containing protein</fullName>
    </recommendedName>
</protein>
<dbReference type="OrthoDB" id="9814774at2"/>
<dbReference type="AlphaFoldDB" id="A0A3S4QN53"/>
<dbReference type="RefSeq" id="WP_126329314.1">
    <property type="nucleotide sequence ID" value="NZ_LR134343.1"/>
</dbReference>
<sequence>MFRHAKTKFDKLIKEGKKTTHSQLLPLVIKNRLNTYSPLVGAGIRIKTVDLDNGLCVVTLPLTRLNRYTGGIQFSGSVMMLTEPLLRVLLTHRLGKNYTVQDKSMQVEFFGDIYGDITARVRLDTEQLLEIIEQVATEREIQRVFCIDITDNHQKVVARVTRTFVIALKNKPV</sequence>
<dbReference type="InterPro" id="IPR027961">
    <property type="entry name" value="DUF4442"/>
</dbReference>
<evidence type="ECO:0000313" key="2">
    <source>
        <dbReference type="Proteomes" id="UP000274100"/>
    </source>
</evidence>
<gene>
    <name evidence="1" type="ORF">NCTC10297_00063</name>
</gene>